<organism evidence="3 4">
    <name type="scientific">Roseinatronobacter alkalisoli</name>
    <dbReference type="NCBI Taxonomy" id="3028235"/>
    <lineage>
        <taxon>Bacteria</taxon>
        <taxon>Pseudomonadati</taxon>
        <taxon>Pseudomonadota</taxon>
        <taxon>Alphaproteobacteria</taxon>
        <taxon>Rhodobacterales</taxon>
        <taxon>Paracoccaceae</taxon>
        <taxon>Roseinatronobacter</taxon>
    </lineage>
</organism>
<keyword evidence="1" id="KW-0812">Transmembrane</keyword>
<proteinExistence type="predicted"/>
<dbReference type="Proteomes" id="UP001431784">
    <property type="component" value="Unassembled WGS sequence"/>
</dbReference>
<feature type="transmembrane region" description="Helical" evidence="1">
    <location>
        <begin position="20"/>
        <end position="40"/>
    </location>
</feature>
<feature type="transmembrane region" description="Helical" evidence="1">
    <location>
        <begin position="253"/>
        <end position="278"/>
    </location>
</feature>
<protein>
    <recommendedName>
        <fullName evidence="2">Nucleoside transporter/FeoB GTPase Gate domain-containing protein</fullName>
    </recommendedName>
</protein>
<feature type="transmembrane region" description="Helical" evidence="1">
    <location>
        <begin position="220"/>
        <end position="241"/>
    </location>
</feature>
<comment type="caution">
    <text evidence="3">The sequence shown here is derived from an EMBL/GenBank/DDBJ whole genome shotgun (WGS) entry which is preliminary data.</text>
</comment>
<feature type="transmembrane region" description="Helical" evidence="1">
    <location>
        <begin position="284"/>
        <end position="302"/>
    </location>
</feature>
<feature type="domain" description="Nucleoside transporter/FeoB GTPase Gate" evidence="2">
    <location>
        <begin position="21"/>
        <end position="102"/>
    </location>
</feature>
<keyword evidence="1" id="KW-1133">Transmembrane helix</keyword>
<feature type="transmembrane region" description="Helical" evidence="1">
    <location>
        <begin position="121"/>
        <end position="144"/>
    </location>
</feature>
<gene>
    <name evidence="3" type="ORF">PUT78_18295</name>
</gene>
<name>A0ABT5TFV9_9RHOB</name>
<keyword evidence="4" id="KW-1185">Reference proteome</keyword>
<dbReference type="EMBL" id="JAQZSM010000023">
    <property type="protein sequence ID" value="MDD7973037.1"/>
    <property type="molecule type" value="Genomic_DNA"/>
</dbReference>
<evidence type="ECO:0000313" key="4">
    <source>
        <dbReference type="Proteomes" id="UP001431784"/>
    </source>
</evidence>
<dbReference type="RefSeq" id="WP_274353710.1">
    <property type="nucleotide sequence ID" value="NZ_JAQZSM010000023.1"/>
</dbReference>
<evidence type="ECO:0000313" key="3">
    <source>
        <dbReference type="EMBL" id="MDD7973037.1"/>
    </source>
</evidence>
<feature type="transmembrane region" description="Helical" evidence="1">
    <location>
        <begin position="90"/>
        <end position="109"/>
    </location>
</feature>
<evidence type="ECO:0000259" key="2">
    <source>
        <dbReference type="Pfam" id="PF07670"/>
    </source>
</evidence>
<accession>A0ABT5TFV9</accession>
<reference evidence="3" key="1">
    <citation type="submission" date="2023-02" db="EMBL/GenBank/DDBJ databases">
        <title>Description of Roseinatronobacter alkalisoli sp. nov., an alkaliphilic bacerium isolated from soda soil.</title>
        <authorList>
            <person name="Wei W."/>
        </authorList>
    </citation>
    <scope>NUCLEOTIDE SEQUENCE</scope>
    <source>
        <strain evidence="3">HJB301</strain>
    </source>
</reference>
<dbReference type="InterPro" id="IPR011642">
    <property type="entry name" value="Gate_dom"/>
</dbReference>
<feature type="transmembrane region" description="Helical" evidence="1">
    <location>
        <begin position="61"/>
        <end position="84"/>
    </location>
</feature>
<dbReference type="Pfam" id="PF07670">
    <property type="entry name" value="Gate"/>
    <property type="match status" value="2"/>
</dbReference>
<feature type="domain" description="Nucleoside transporter/FeoB GTPase Gate" evidence="2">
    <location>
        <begin position="178"/>
        <end position="274"/>
    </location>
</feature>
<evidence type="ECO:0000256" key="1">
    <source>
        <dbReference type="SAM" id="Phobius"/>
    </source>
</evidence>
<sequence length="334" mass="35560">MPIPPSTLQKMRDTLEIYWLLARIIVPITIATELLSRMGVIDALAPAFAPVMRLVGLPPELGLAWLSGMLVGIWGAVPLVFVLVPVSSLSVAEVTVFSALLLFAHGLPVEQKIIQKAGPRMIATTLLRIVGGVLYAFLLHQLLAATGWLSAPVNPAWRPTGETLAWSGFFLQLLEMMVWMLVILLALSFGLDLLKVTGILALMMKTLSPLLRLAGIRGEAGHLTAVGLFLGISYGGGLLIREARSGTVSARQVFLSCVFMGFAHSIIEDTLIVMALGADVSGVLLGRLVFAVIATAAIGAVIRSMSDETFARWVFMAPDAAADPSSPGAAGRWP</sequence>
<keyword evidence="1" id="KW-0472">Membrane</keyword>